<comment type="caution">
    <text evidence="1">The sequence shown here is derived from an EMBL/GenBank/DDBJ whole genome shotgun (WGS) entry which is preliminary data.</text>
</comment>
<evidence type="ECO:0000313" key="1">
    <source>
        <dbReference type="EMBL" id="MRG91673.1"/>
    </source>
</evidence>
<proteinExistence type="predicted"/>
<gene>
    <name evidence="1" type="ORF">GF068_07005</name>
</gene>
<dbReference type="OrthoDB" id="8894853at2"/>
<dbReference type="EMBL" id="WJIE01000002">
    <property type="protein sequence ID" value="MRG91673.1"/>
    <property type="molecule type" value="Genomic_DNA"/>
</dbReference>
<accession>A0A6N7PHW0</accession>
<dbReference type="RefSeq" id="WP_153818562.1">
    <property type="nucleotide sequence ID" value="NZ_WJIE01000002.1"/>
</dbReference>
<reference evidence="1 2" key="1">
    <citation type="submission" date="2019-10" db="EMBL/GenBank/DDBJ databases">
        <title>A soil myxobacterium in the family Polyangiaceae.</title>
        <authorList>
            <person name="Li Y."/>
            <person name="Wang J."/>
        </authorList>
    </citation>
    <scope>NUCLEOTIDE SEQUENCE [LARGE SCALE GENOMIC DNA]</scope>
    <source>
        <strain evidence="1 2">DSM 14734</strain>
    </source>
</reference>
<name>A0A6N7PHW0_9BACT</name>
<organism evidence="1 2">
    <name type="scientific">Polyangium spumosum</name>
    <dbReference type="NCBI Taxonomy" id="889282"/>
    <lineage>
        <taxon>Bacteria</taxon>
        <taxon>Pseudomonadati</taxon>
        <taxon>Myxococcota</taxon>
        <taxon>Polyangia</taxon>
        <taxon>Polyangiales</taxon>
        <taxon>Polyangiaceae</taxon>
        <taxon>Polyangium</taxon>
    </lineage>
</organism>
<protein>
    <recommendedName>
        <fullName evidence="3">SEC-C domain-containing protein</fullName>
    </recommendedName>
</protein>
<evidence type="ECO:0008006" key="3">
    <source>
        <dbReference type="Google" id="ProtNLM"/>
    </source>
</evidence>
<sequence>MSKLHRQSSPWLPGPHIVPEFRVVISDSGRRVRIPLDGPCVCGSTRRLRYCCDYGESPAPLAAAKTTPKLPQTGYSHPKCYALALEDCDRKISREHYFSKGLVRAYALSRSASDTIRVMRPNKPDMELPSEQALQSNILCRRHNSALSVLDASAERLFRAIHEGTKVVPAYNCRVIAGKNLELWILKVLCGSFAADGIKVPVDWLRLLFGYTDLAAPSGLYMQVPVNKTIESAWSVSLGAYQDDRGTSGAEVSLCGVRFILDLRGERRAHRKSDIGSMKLYRPRGIWFDHSGATTFYLWLDWGVAPAAYESVVLDVL</sequence>
<evidence type="ECO:0000313" key="2">
    <source>
        <dbReference type="Proteomes" id="UP000440224"/>
    </source>
</evidence>
<dbReference type="AlphaFoldDB" id="A0A6N7PHW0"/>
<keyword evidence="2" id="KW-1185">Reference proteome</keyword>
<dbReference type="Proteomes" id="UP000440224">
    <property type="component" value="Unassembled WGS sequence"/>
</dbReference>